<comment type="subcellular location">
    <subcellularLocation>
        <location evidence="1">Nucleus</location>
    </subcellularLocation>
</comment>
<feature type="domain" description="C2H2-type" evidence="14">
    <location>
        <begin position="545"/>
        <end position="572"/>
    </location>
</feature>
<evidence type="ECO:0000259" key="14">
    <source>
        <dbReference type="PROSITE" id="PS50157"/>
    </source>
</evidence>
<dbReference type="GeneID" id="107274758"/>
<keyword evidence="9" id="KW-0804">Transcription</keyword>
<dbReference type="FunFam" id="3.30.160.60:FF:001498">
    <property type="entry name" value="Zinc finger protein 404"/>
    <property type="match status" value="1"/>
</dbReference>
<keyword evidence="16" id="KW-1185">Reference proteome</keyword>
<feature type="domain" description="C2H2-type" evidence="14">
    <location>
        <begin position="628"/>
        <end position="655"/>
    </location>
</feature>
<comment type="similarity">
    <text evidence="2">Belongs to the krueppel C2H2-type zinc-finger protein family.</text>
</comment>
<keyword evidence="3 12" id="KW-0479">Metal-binding</keyword>
<dbReference type="FunFam" id="3.30.160.60:FF:000202">
    <property type="entry name" value="Zinc finger protein 574"/>
    <property type="match status" value="1"/>
</dbReference>
<reference evidence="17" key="1">
    <citation type="submission" date="2025-08" db="UniProtKB">
        <authorList>
            <consortium name="RefSeq"/>
        </authorList>
    </citation>
    <scope>IDENTIFICATION</scope>
</reference>
<dbReference type="FunFam" id="3.30.160.60:FF:000690">
    <property type="entry name" value="Zinc finger protein 354C"/>
    <property type="match status" value="2"/>
</dbReference>
<keyword evidence="10" id="KW-0539">Nucleus</keyword>
<dbReference type="RefSeq" id="XP_015609724.1">
    <property type="nucleotide sequence ID" value="XM_015754238.2"/>
</dbReference>
<protein>
    <submittedName>
        <fullName evidence="17">Zinc finger protein 271 isoform X1</fullName>
    </submittedName>
</protein>
<feature type="compositionally biased region" description="Basic residues" evidence="13">
    <location>
        <begin position="215"/>
        <end position="224"/>
    </location>
</feature>
<feature type="region of interest" description="Disordered" evidence="13">
    <location>
        <begin position="215"/>
        <end position="236"/>
    </location>
</feature>
<feature type="binding site" evidence="12">
    <location>
        <position position="14"/>
    </location>
    <ligand>
        <name>Zn(2+)</name>
        <dbReference type="ChEBI" id="CHEBI:29105"/>
    </ligand>
</feature>
<evidence type="ECO:0000256" key="11">
    <source>
        <dbReference type="PROSITE-ProRule" id="PRU00042"/>
    </source>
</evidence>
<evidence type="ECO:0000256" key="6">
    <source>
        <dbReference type="ARBA" id="ARBA00022833"/>
    </source>
</evidence>
<keyword evidence="5 11" id="KW-0863">Zinc-finger</keyword>
<evidence type="ECO:0000256" key="12">
    <source>
        <dbReference type="PROSITE-ProRule" id="PRU01263"/>
    </source>
</evidence>
<dbReference type="PANTHER" id="PTHR24394">
    <property type="entry name" value="ZINC FINGER PROTEIN"/>
    <property type="match status" value="1"/>
</dbReference>
<evidence type="ECO:0000256" key="8">
    <source>
        <dbReference type="ARBA" id="ARBA00023125"/>
    </source>
</evidence>
<feature type="binding site" evidence="12">
    <location>
        <position position="65"/>
    </location>
    <ligand>
        <name>Zn(2+)</name>
        <dbReference type="ChEBI" id="CHEBI:29105"/>
    </ligand>
</feature>
<feature type="domain" description="C2H2-type" evidence="14">
    <location>
        <begin position="685"/>
        <end position="712"/>
    </location>
</feature>
<evidence type="ECO:0000256" key="7">
    <source>
        <dbReference type="ARBA" id="ARBA00023015"/>
    </source>
</evidence>
<dbReference type="FunFam" id="3.30.160.60:FF:000912">
    <property type="entry name" value="Zinc finger protein 660"/>
    <property type="match status" value="1"/>
</dbReference>
<dbReference type="InterPro" id="IPR036236">
    <property type="entry name" value="Znf_C2H2_sf"/>
</dbReference>
<feature type="domain" description="C2H2-type" evidence="14">
    <location>
        <begin position="770"/>
        <end position="794"/>
    </location>
</feature>
<evidence type="ECO:0000256" key="5">
    <source>
        <dbReference type="ARBA" id="ARBA00022771"/>
    </source>
</evidence>
<dbReference type="PROSITE" id="PS50157">
    <property type="entry name" value="ZINC_FINGER_C2H2_2"/>
    <property type="match status" value="9"/>
</dbReference>
<dbReference type="Gene3D" id="3.30.160.60">
    <property type="entry name" value="Classic Zinc Finger"/>
    <property type="match status" value="9"/>
</dbReference>
<dbReference type="SMART" id="SM00355">
    <property type="entry name" value="ZnF_C2H2"/>
    <property type="match status" value="9"/>
</dbReference>
<dbReference type="GO" id="GO:0045596">
    <property type="term" value="P:negative regulation of cell differentiation"/>
    <property type="evidence" value="ECO:0007669"/>
    <property type="project" value="UniProtKB-ARBA"/>
</dbReference>
<evidence type="ECO:0000313" key="17">
    <source>
        <dbReference type="RefSeq" id="XP_015609724.1"/>
    </source>
</evidence>
<feature type="domain" description="C2H2-type" evidence="14">
    <location>
        <begin position="656"/>
        <end position="684"/>
    </location>
</feature>
<feature type="binding site" evidence="12">
    <location>
        <position position="62"/>
    </location>
    <ligand>
        <name>Zn(2+)</name>
        <dbReference type="ChEBI" id="CHEBI:29105"/>
    </ligand>
</feature>
<dbReference type="GO" id="GO:0000785">
    <property type="term" value="C:chromatin"/>
    <property type="evidence" value="ECO:0007669"/>
    <property type="project" value="UniProtKB-ARBA"/>
</dbReference>
<evidence type="ECO:0000256" key="13">
    <source>
        <dbReference type="SAM" id="MobiDB-lite"/>
    </source>
</evidence>
<name>A0AAJ7CFM9_CEPCN</name>
<sequence length="861" mass="99640">MNKSVDSIYKCRLCLTDINETNSAPIFSQLETCINGIPLSAKIMVCVSLTVQEDDSFPQQICKNCEDRINCFYTFRETCYRAYLSLIQECANCKRLEQQIHKQNMKNNRIKDYKGRTSREHRKNKKHMAELKLSKNLEEPRNILIDAIDFIIGDGTYVETTDERENLRADKLSKNAVHQESSESENSAIKIVAISHDNTVKSIKDDNEINMKCKNGRVNRKSRQASHSQGTTEESEYDLEQNIPQHHIVCVDTNQPCASGVLKQDTVDIENSLKLTNEKYTKAKTLDKIEKIIQAAQLQEIIPVDPTVEKQSEDCENLNNVENSSVEETAPNTYLDDSTMESCYQVEEIEEQILCGEYMERRYKYKCLRCHKCFADLHMVTMHYIDCCRDTEILRNDQTLDQPIGVEHLDNNFKDTLVNCNADHATEESLPDKEISETRLKCICNEDTSSSKYRISLEESNSFKKEYESDLDTEVEVNGSDDVDALNIRNMKSDVSSVNTEIPIIRTNSDGAESNGNTTVKSNDVNEKSQSQKRKRKSHRYKMDHPCPHCNSMFRNASLLKRHLSVHTGERPYACEKCNRRFSQLGQLNFHRNFHENPRYRCEICSKPFLRPSDIQKHMRTHTGEKPYNCQLCSKSFAQLVALQQHERIHTGDKPYTCEICGKRFTQKANKTKHVKIHKEGAKPHTCEICGRSFSDLNEMELHRGGHGGGKPRKCDHCNESFRKISELTQHIRRFHTFERPHKCAICPKAFYSVYNLKQHVMVHTGQRPFICPKCDLRFTQKGNLTKHFERKHAEYMLEKEKYITISEEEYHGDDMLIIEGSMSDKISEPLIVEREETIELRNEDLKNISDNNIQILDMGE</sequence>
<keyword evidence="7" id="KW-0805">Transcription regulation</keyword>
<dbReference type="GO" id="GO:0003682">
    <property type="term" value="F:chromatin binding"/>
    <property type="evidence" value="ECO:0007669"/>
    <property type="project" value="UniProtKB-ARBA"/>
</dbReference>
<evidence type="ECO:0000256" key="4">
    <source>
        <dbReference type="ARBA" id="ARBA00022737"/>
    </source>
</evidence>
<dbReference type="SUPFAM" id="SSF57667">
    <property type="entry name" value="beta-beta-alpha zinc fingers"/>
    <property type="match status" value="5"/>
</dbReference>
<evidence type="ECO:0000313" key="16">
    <source>
        <dbReference type="Proteomes" id="UP000694920"/>
    </source>
</evidence>
<dbReference type="Gene3D" id="3.40.1800.20">
    <property type="match status" value="1"/>
</dbReference>
<proteinExistence type="inferred from homology"/>
<dbReference type="GO" id="GO:0000981">
    <property type="term" value="F:DNA-binding transcription factor activity, RNA polymerase II-specific"/>
    <property type="evidence" value="ECO:0007669"/>
    <property type="project" value="TreeGrafter"/>
</dbReference>
<gene>
    <name evidence="17" type="primary">LOC107274758</name>
</gene>
<dbReference type="AlphaFoldDB" id="A0AAJ7CFM9"/>
<dbReference type="KEGG" id="ccin:107274758"/>
<dbReference type="FunFam" id="3.30.160.60:FF:000075">
    <property type="entry name" value="Putative zinc finger protein 536"/>
    <property type="match status" value="1"/>
</dbReference>
<evidence type="ECO:0000256" key="3">
    <source>
        <dbReference type="ARBA" id="ARBA00022723"/>
    </source>
</evidence>
<evidence type="ECO:0000256" key="10">
    <source>
        <dbReference type="ARBA" id="ARBA00023242"/>
    </source>
</evidence>
<feature type="region of interest" description="Disordered" evidence="13">
    <location>
        <begin position="506"/>
        <end position="542"/>
    </location>
</feature>
<evidence type="ECO:0000256" key="9">
    <source>
        <dbReference type="ARBA" id="ARBA00023163"/>
    </source>
</evidence>
<accession>A0AAJ7CFM9</accession>
<feature type="compositionally biased region" description="Polar residues" evidence="13">
    <location>
        <begin position="506"/>
        <end position="523"/>
    </location>
</feature>
<evidence type="ECO:0000256" key="2">
    <source>
        <dbReference type="ARBA" id="ARBA00006991"/>
    </source>
</evidence>
<feature type="domain" description="ZAD" evidence="15">
    <location>
        <begin position="9"/>
        <end position="89"/>
    </location>
</feature>
<feature type="domain" description="C2H2-type" evidence="14">
    <location>
        <begin position="600"/>
        <end position="627"/>
    </location>
</feature>
<feature type="domain" description="C2H2-type" evidence="14">
    <location>
        <begin position="573"/>
        <end position="600"/>
    </location>
</feature>
<dbReference type="PANTHER" id="PTHR24394:SF29">
    <property type="entry name" value="MYONEURIN"/>
    <property type="match status" value="1"/>
</dbReference>
<evidence type="ECO:0000259" key="15">
    <source>
        <dbReference type="PROSITE" id="PS51915"/>
    </source>
</evidence>
<dbReference type="InterPro" id="IPR013087">
    <property type="entry name" value="Znf_C2H2_type"/>
</dbReference>
<dbReference type="GO" id="GO:0008270">
    <property type="term" value="F:zinc ion binding"/>
    <property type="evidence" value="ECO:0007669"/>
    <property type="project" value="UniProtKB-UniRule"/>
</dbReference>
<dbReference type="GO" id="GO:0005634">
    <property type="term" value="C:nucleus"/>
    <property type="evidence" value="ECO:0007669"/>
    <property type="project" value="UniProtKB-SubCell"/>
</dbReference>
<feature type="domain" description="C2H2-type" evidence="14">
    <location>
        <begin position="742"/>
        <end position="769"/>
    </location>
</feature>
<dbReference type="Proteomes" id="UP000694920">
    <property type="component" value="Unplaced"/>
</dbReference>
<dbReference type="GO" id="GO:0043565">
    <property type="term" value="F:sequence-specific DNA binding"/>
    <property type="evidence" value="ECO:0007669"/>
    <property type="project" value="UniProtKB-ARBA"/>
</dbReference>
<organism evidence="16 17">
    <name type="scientific">Cephus cinctus</name>
    <name type="common">Wheat stem sawfly</name>
    <dbReference type="NCBI Taxonomy" id="211228"/>
    <lineage>
        <taxon>Eukaryota</taxon>
        <taxon>Metazoa</taxon>
        <taxon>Ecdysozoa</taxon>
        <taxon>Arthropoda</taxon>
        <taxon>Hexapoda</taxon>
        <taxon>Insecta</taxon>
        <taxon>Pterygota</taxon>
        <taxon>Neoptera</taxon>
        <taxon>Endopterygota</taxon>
        <taxon>Hymenoptera</taxon>
        <taxon>Cephoidea</taxon>
        <taxon>Cephidae</taxon>
        <taxon>Cephus</taxon>
    </lineage>
</organism>
<feature type="compositionally biased region" description="Basic residues" evidence="13">
    <location>
        <begin position="531"/>
        <end position="540"/>
    </location>
</feature>
<evidence type="ECO:0000256" key="1">
    <source>
        <dbReference type="ARBA" id="ARBA00004123"/>
    </source>
</evidence>
<dbReference type="PROSITE" id="PS51915">
    <property type="entry name" value="ZAD"/>
    <property type="match status" value="1"/>
</dbReference>
<dbReference type="Pfam" id="PF00096">
    <property type="entry name" value="zf-C2H2"/>
    <property type="match status" value="7"/>
</dbReference>
<dbReference type="GO" id="GO:0040029">
    <property type="term" value="P:epigenetic regulation of gene expression"/>
    <property type="evidence" value="ECO:0007669"/>
    <property type="project" value="UniProtKB-ARBA"/>
</dbReference>
<dbReference type="Pfam" id="PF07776">
    <property type="entry name" value="zf-AD"/>
    <property type="match status" value="1"/>
</dbReference>
<dbReference type="GO" id="GO:0032502">
    <property type="term" value="P:developmental process"/>
    <property type="evidence" value="ECO:0007669"/>
    <property type="project" value="UniProtKB-ARBA"/>
</dbReference>
<dbReference type="SMART" id="SM00868">
    <property type="entry name" value="zf-AD"/>
    <property type="match status" value="1"/>
</dbReference>
<dbReference type="SUPFAM" id="SSF57716">
    <property type="entry name" value="Glucocorticoid receptor-like (DNA-binding domain)"/>
    <property type="match status" value="1"/>
</dbReference>
<feature type="domain" description="C2H2-type" evidence="14">
    <location>
        <begin position="713"/>
        <end position="741"/>
    </location>
</feature>
<dbReference type="PROSITE" id="PS00028">
    <property type="entry name" value="ZINC_FINGER_C2H2_1"/>
    <property type="match status" value="9"/>
</dbReference>
<dbReference type="InterPro" id="IPR012934">
    <property type="entry name" value="Znf_AD"/>
</dbReference>
<keyword evidence="6 12" id="KW-0862">Zinc</keyword>
<keyword evidence="8" id="KW-0238">DNA-binding</keyword>
<keyword evidence="4" id="KW-0677">Repeat</keyword>
<feature type="binding site" evidence="12">
    <location>
        <position position="11"/>
    </location>
    <ligand>
        <name>Zn(2+)</name>
        <dbReference type="ChEBI" id="CHEBI:29105"/>
    </ligand>
</feature>